<sequence>MDIKKMIIPALLLSAVVLAGAVGVKTVSAVQDEGTYPAIIQKLAERFNLNTDEVKQVFDEERQQQQQRMRASFEERVDQAVVEGTITEEQKEAILQKQAELQNQHEALMDFAPEERRAVMQKNRQELESWAQENGIDLSLFLGNGPRGIKGFGKMGGEHSD</sequence>
<dbReference type="Proteomes" id="UP000229916">
    <property type="component" value="Unassembled WGS sequence"/>
</dbReference>
<evidence type="ECO:0000313" key="3">
    <source>
        <dbReference type="Proteomes" id="UP000229916"/>
    </source>
</evidence>
<feature type="signal peptide" evidence="1">
    <location>
        <begin position="1"/>
        <end position="21"/>
    </location>
</feature>
<evidence type="ECO:0000313" key="2">
    <source>
        <dbReference type="EMBL" id="PIU68753.1"/>
    </source>
</evidence>
<feature type="chain" id="PRO_5014973561" evidence="1">
    <location>
        <begin position="22"/>
        <end position="161"/>
    </location>
</feature>
<evidence type="ECO:0000256" key="1">
    <source>
        <dbReference type="SAM" id="SignalP"/>
    </source>
</evidence>
<reference evidence="3" key="1">
    <citation type="submission" date="2017-09" db="EMBL/GenBank/DDBJ databases">
        <title>Depth-based differentiation of microbial function through sediment-hosted aquifers and enrichment of novel symbionts in the deep terrestrial subsurface.</title>
        <authorList>
            <person name="Probst A.J."/>
            <person name="Ladd B."/>
            <person name="Jarett J.K."/>
            <person name="Geller-Mcgrath D.E."/>
            <person name="Sieber C.M.K."/>
            <person name="Emerson J.B."/>
            <person name="Anantharaman K."/>
            <person name="Thomas B.C."/>
            <person name="Malmstrom R."/>
            <person name="Stieglmeier M."/>
            <person name="Klingl A."/>
            <person name="Woyke T."/>
            <person name="Ryan C.M."/>
            <person name="Banfield J.F."/>
        </authorList>
    </citation>
    <scope>NUCLEOTIDE SEQUENCE [LARGE SCALE GENOMIC DNA]</scope>
</reference>
<comment type="caution">
    <text evidence="2">The sequence shown here is derived from an EMBL/GenBank/DDBJ whole genome shotgun (WGS) entry which is preliminary data.</text>
</comment>
<accession>A0A2M7AN05</accession>
<dbReference type="AlphaFoldDB" id="A0A2M7AN05"/>
<keyword evidence="1" id="KW-0732">Signal</keyword>
<organism evidence="2 3">
    <name type="scientific">candidate division WWE3 bacterium CG06_land_8_20_14_3_00_42_16</name>
    <dbReference type="NCBI Taxonomy" id="1975083"/>
    <lineage>
        <taxon>Bacteria</taxon>
        <taxon>Katanobacteria</taxon>
    </lineage>
</organism>
<name>A0A2M7AN05_UNCKA</name>
<gene>
    <name evidence="2" type="ORF">COS81_02765</name>
</gene>
<protein>
    <submittedName>
        <fullName evidence="2">Uncharacterized protein</fullName>
    </submittedName>
</protein>
<proteinExistence type="predicted"/>
<dbReference type="EMBL" id="PEWD01000057">
    <property type="protein sequence ID" value="PIU68753.1"/>
    <property type="molecule type" value="Genomic_DNA"/>
</dbReference>